<dbReference type="Pfam" id="PF00651">
    <property type="entry name" value="BTB"/>
    <property type="match status" value="1"/>
</dbReference>
<gene>
    <name evidence="2" type="ORF">RAG0_15354</name>
</gene>
<evidence type="ECO:0000259" key="1">
    <source>
        <dbReference type="PROSITE" id="PS50097"/>
    </source>
</evidence>
<dbReference type="CDD" id="cd18186">
    <property type="entry name" value="BTB_POZ_ZBTB_KLHL-like"/>
    <property type="match status" value="1"/>
</dbReference>
<evidence type="ECO:0000313" key="2">
    <source>
        <dbReference type="EMBL" id="CZT11100.1"/>
    </source>
</evidence>
<dbReference type="AlphaFoldDB" id="A0A1E1LKT4"/>
<feature type="domain" description="BTB" evidence="1">
    <location>
        <begin position="14"/>
        <end position="86"/>
    </location>
</feature>
<dbReference type="PROSITE" id="PS50097">
    <property type="entry name" value="BTB"/>
    <property type="match status" value="1"/>
</dbReference>
<reference evidence="3" key="1">
    <citation type="submission" date="2016-03" db="EMBL/GenBank/DDBJ databases">
        <authorList>
            <person name="Guldener U."/>
        </authorList>
    </citation>
    <scope>NUCLEOTIDE SEQUENCE [LARGE SCALE GENOMIC DNA]</scope>
    <source>
        <strain evidence="3">04CH-RAC-A.6.1</strain>
    </source>
</reference>
<evidence type="ECO:0000313" key="3">
    <source>
        <dbReference type="Proteomes" id="UP000178912"/>
    </source>
</evidence>
<sequence length="123" mass="14109">MVGAKAFQLSADSLGTELLTNHVSPKRKTFRVHKKLLCDRSEFFRKLSMEVTKRITETVMYLPVDDADAFDSLIIYIYQNLLPAFPTEKHPATKEGSAKYYEEIIYPLLVLAEKLSLNIWPTV</sequence>
<dbReference type="EMBL" id="FJUX01000136">
    <property type="protein sequence ID" value="CZT11100.1"/>
    <property type="molecule type" value="Genomic_DNA"/>
</dbReference>
<dbReference type="OrthoDB" id="6359816at2759"/>
<dbReference type="Gene3D" id="3.30.710.10">
    <property type="entry name" value="Potassium Channel Kv1.1, Chain A"/>
    <property type="match status" value="1"/>
</dbReference>
<dbReference type="Proteomes" id="UP000178912">
    <property type="component" value="Unassembled WGS sequence"/>
</dbReference>
<dbReference type="SUPFAM" id="SSF54695">
    <property type="entry name" value="POZ domain"/>
    <property type="match status" value="1"/>
</dbReference>
<proteinExistence type="predicted"/>
<protein>
    <recommendedName>
        <fullName evidence="1">BTB domain-containing protein</fullName>
    </recommendedName>
</protein>
<accession>A0A1E1LKT4</accession>
<organism evidence="2 3">
    <name type="scientific">Rhynchosporium agropyri</name>
    <dbReference type="NCBI Taxonomy" id="914238"/>
    <lineage>
        <taxon>Eukaryota</taxon>
        <taxon>Fungi</taxon>
        <taxon>Dikarya</taxon>
        <taxon>Ascomycota</taxon>
        <taxon>Pezizomycotina</taxon>
        <taxon>Leotiomycetes</taxon>
        <taxon>Helotiales</taxon>
        <taxon>Ploettnerulaceae</taxon>
        <taxon>Rhynchosporium</taxon>
    </lineage>
</organism>
<keyword evidence="3" id="KW-1185">Reference proteome</keyword>
<dbReference type="InterPro" id="IPR011333">
    <property type="entry name" value="SKP1/BTB/POZ_sf"/>
</dbReference>
<name>A0A1E1LKT4_9HELO</name>
<dbReference type="InterPro" id="IPR000210">
    <property type="entry name" value="BTB/POZ_dom"/>
</dbReference>